<protein>
    <submittedName>
        <fullName evidence="2">Uncharacterized protein</fullName>
    </submittedName>
</protein>
<sequence>MFSAGRNNLVLYVLECEPTESCGVEAGGGCYEEPDWCDRRMKTGDKASAVSPHLLLMCSPVQVQVLPAGLKRDDSTVVTSCQHYGGAAIKRSITARPRPKNTDGSQPEFTDK</sequence>
<evidence type="ECO:0000256" key="1">
    <source>
        <dbReference type="SAM" id="MobiDB-lite"/>
    </source>
</evidence>
<accession>A0A4Z2GCK8</accession>
<dbReference type="AlphaFoldDB" id="A0A4Z2GCK8"/>
<evidence type="ECO:0000313" key="2">
    <source>
        <dbReference type="EMBL" id="TNN51297.1"/>
    </source>
</evidence>
<organism evidence="2 3">
    <name type="scientific">Liparis tanakae</name>
    <name type="common">Tanaka's snailfish</name>
    <dbReference type="NCBI Taxonomy" id="230148"/>
    <lineage>
        <taxon>Eukaryota</taxon>
        <taxon>Metazoa</taxon>
        <taxon>Chordata</taxon>
        <taxon>Craniata</taxon>
        <taxon>Vertebrata</taxon>
        <taxon>Euteleostomi</taxon>
        <taxon>Actinopterygii</taxon>
        <taxon>Neopterygii</taxon>
        <taxon>Teleostei</taxon>
        <taxon>Neoteleostei</taxon>
        <taxon>Acanthomorphata</taxon>
        <taxon>Eupercaria</taxon>
        <taxon>Perciformes</taxon>
        <taxon>Cottioidei</taxon>
        <taxon>Cottales</taxon>
        <taxon>Liparidae</taxon>
        <taxon>Liparis</taxon>
    </lineage>
</organism>
<dbReference type="Proteomes" id="UP000314294">
    <property type="component" value="Unassembled WGS sequence"/>
</dbReference>
<name>A0A4Z2GCK8_9TELE</name>
<reference evidence="2 3" key="1">
    <citation type="submission" date="2019-03" db="EMBL/GenBank/DDBJ databases">
        <title>First draft genome of Liparis tanakae, snailfish: a comprehensive survey of snailfish specific genes.</title>
        <authorList>
            <person name="Kim W."/>
            <person name="Song I."/>
            <person name="Jeong J.-H."/>
            <person name="Kim D."/>
            <person name="Kim S."/>
            <person name="Ryu S."/>
            <person name="Song J.Y."/>
            <person name="Lee S.K."/>
        </authorList>
    </citation>
    <scope>NUCLEOTIDE SEQUENCE [LARGE SCALE GENOMIC DNA]</scope>
    <source>
        <tissue evidence="2">Muscle</tissue>
    </source>
</reference>
<comment type="caution">
    <text evidence="2">The sequence shown here is derived from an EMBL/GenBank/DDBJ whole genome shotgun (WGS) entry which is preliminary data.</text>
</comment>
<proteinExistence type="predicted"/>
<evidence type="ECO:0000313" key="3">
    <source>
        <dbReference type="Proteomes" id="UP000314294"/>
    </source>
</evidence>
<feature type="compositionally biased region" description="Polar residues" evidence="1">
    <location>
        <begin position="102"/>
        <end position="112"/>
    </location>
</feature>
<feature type="region of interest" description="Disordered" evidence="1">
    <location>
        <begin position="92"/>
        <end position="112"/>
    </location>
</feature>
<keyword evidence="3" id="KW-1185">Reference proteome</keyword>
<dbReference type="EMBL" id="SRLO01000587">
    <property type="protein sequence ID" value="TNN51297.1"/>
    <property type="molecule type" value="Genomic_DNA"/>
</dbReference>
<gene>
    <name evidence="2" type="ORF">EYF80_038515</name>
</gene>